<gene>
    <name evidence="3" type="ORF">J2S02_001152</name>
</gene>
<evidence type="ECO:0000256" key="2">
    <source>
        <dbReference type="SAM" id="Phobius"/>
    </source>
</evidence>
<feature type="compositionally biased region" description="Basic residues" evidence="1">
    <location>
        <begin position="58"/>
        <end position="67"/>
    </location>
</feature>
<evidence type="ECO:0000313" key="3">
    <source>
        <dbReference type="EMBL" id="MDQ0224823.1"/>
    </source>
</evidence>
<dbReference type="EMBL" id="JAUSTZ010000002">
    <property type="protein sequence ID" value="MDQ0224823.1"/>
    <property type="molecule type" value="Genomic_DNA"/>
</dbReference>
<feature type="compositionally biased region" description="Basic and acidic residues" evidence="1">
    <location>
        <begin position="29"/>
        <end position="38"/>
    </location>
</feature>
<accession>A0ABT9YZT1</accession>
<dbReference type="Proteomes" id="UP001232245">
    <property type="component" value="Unassembled WGS sequence"/>
</dbReference>
<keyword evidence="2" id="KW-1133">Transmembrane helix</keyword>
<name>A0ABT9YZT1_9BACI</name>
<feature type="region of interest" description="Disordered" evidence="1">
    <location>
        <begin position="85"/>
        <end position="108"/>
    </location>
</feature>
<keyword evidence="4" id="KW-1185">Reference proteome</keyword>
<evidence type="ECO:0000256" key="1">
    <source>
        <dbReference type="SAM" id="MobiDB-lite"/>
    </source>
</evidence>
<proteinExistence type="predicted"/>
<organism evidence="3 4">
    <name type="scientific">Metabacillus niabensis</name>
    <dbReference type="NCBI Taxonomy" id="324854"/>
    <lineage>
        <taxon>Bacteria</taxon>
        <taxon>Bacillati</taxon>
        <taxon>Bacillota</taxon>
        <taxon>Bacilli</taxon>
        <taxon>Bacillales</taxon>
        <taxon>Bacillaceae</taxon>
        <taxon>Metabacillus</taxon>
    </lineage>
</organism>
<keyword evidence="2" id="KW-0812">Transmembrane</keyword>
<evidence type="ECO:0000313" key="4">
    <source>
        <dbReference type="Proteomes" id="UP001232245"/>
    </source>
</evidence>
<reference evidence="3 4" key="1">
    <citation type="submission" date="2023-07" db="EMBL/GenBank/DDBJ databases">
        <title>Genomic Encyclopedia of Type Strains, Phase IV (KMG-IV): sequencing the most valuable type-strain genomes for metagenomic binning, comparative biology and taxonomic classification.</title>
        <authorList>
            <person name="Goeker M."/>
        </authorList>
    </citation>
    <scope>NUCLEOTIDE SEQUENCE [LARGE SCALE GENOMIC DNA]</scope>
    <source>
        <strain evidence="3 4">DSM 17723</strain>
    </source>
</reference>
<comment type="caution">
    <text evidence="3">The sequence shown here is derived from an EMBL/GenBank/DDBJ whole genome shotgun (WGS) entry which is preliminary data.</text>
</comment>
<feature type="transmembrane region" description="Helical" evidence="2">
    <location>
        <begin position="6"/>
        <end position="25"/>
    </location>
</feature>
<dbReference type="RefSeq" id="WP_174879188.1">
    <property type="nucleotide sequence ID" value="NZ_CADEPK010000009.1"/>
</dbReference>
<feature type="region of interest" description="Disordered" evidence="1">
    <location>
        <begin position="29"/>
        <end position="70"/>
    </location>
</feature>
<protein>
    <submittedName>
        <fullName evidence="3">Nucleosome binding factor SPN SPT16 subunit</fullName>
    </submittedName>
</protein>
<keyword evidence="2" id="KW-0472">Membrane</keyword>
<sequence length="149" mass="17605">MDLFEIFTNPLVWAIIVGLITKLFFSKDEDSNKKKEQTNNKPKQKLPKPVMTTVERHKEKREKHKTRQTVQQAYEKMQKAEVGNYQKNIDAKQKIRGKSYKQVKQNPSPVRDNRLIVDRRNAIQGVIWSEILGPPRSKNPHYTRNKRHS</sequence>